<comment type="caution">
    <text evidence="2">The sequence shown here is derived from an EMBL/GenBank/DDBJ whole genome shotgun (WGS) entry which is preliminary data.</text>
</comment>
<reference evidence="2" key="2">
    <citation type="submission" date="2022-01" db="EMBL/GenBank/DDBJ databases">
        <authorList>
            <person name="Yamashiro T."/>
            <person name="Shiraishi A."/>
            <person name="Satake H."/>
            <person name="Nakayama K."/>
        </authorList>
    </citation>
    <scope>NUCLEOTIDE SEQUENCE</scope>
</reference>
<name>A0ABQ5I4P7_9ASTR</name>
<dbReference type="EMBL" id="BQNB010020311">
    <property type="protein sequence ID" value="GJT94605.1"/>
    <property type="molecule type" value="Genomic_DNA"/>
</dbReference>
<feature type="compositionally biased region" description="Gly residues" evidence="1">
    <location>
        <begin position="96"/>
        <end position="106"/>
    </location>
</feature>
<feature type="region of interest" description="Disordered" evidence="1">
    <location>
        <begin position="95"/>
        <end position="116"/>
    </location>
</feature>
<evidence type="ECO:0000313" key="2">
    <source>
        <dbReference type="EMBL" id="GJT94605.1"/>
    </source>
</evidence>
<evidence type="ECO:0000256" key="1">
    <source>
        <dbReference type="SAM" id="MobiDB-lite"/>
    </source>
</evidence>
<dbReference type="Proteomes" id="UP001151760">
    <property type="component" value="Unassembled WGS sequence"/>
</dbReference>
<gene>
    <name evidence="2" type="ORF">Tco_1090123</name>
</gene>
<organism evidence="2 3">
    <name type="scientific">Tanacetum coccineum</name>
    <dbReference type="NCBI Taxonomy" id="301880"/>
    <lineage>
        <taxon>Eukaryota</taxon>
        <taxon>Viridiplantae</taxon>
        <taxon>Streptophyta</taxon>
        <taxon>Embryophyta</taxon>
        <taxon>Tracheophyta</taxon>
        <taxon>Spermatophyta</taxon>
        <taxon>Magnoliopsida</taxon>
        <taxon>eudicotyledons</taxon>
        <taxon>Gunneridae</taxon>
        <taxon>Pentapetalae</taxon>
        <taxon>asterids</taxon>
        <taxon>campanulids</taxon>
        <taxon>Asterales</taxon>
        <taxon>Asteraceae</taxon>
        <taxon>Asteroideae</taxon>
        <taxon>Anthemideae</taxon>
        <taxon>Anthemidinae</taxon>
        <taxon>Tanacetum</taxon>
    </lineage>
</organism>
<evidence type="ECO:0000313" key="3">
    <source>
        <dbReference type="Proteomes" id="UP001151760"/>
    </source>
</evidence>
<accession>A0ABQ5I4P7</accession>
<reference evidence="2" key="1">
    <citation type="journal article" date="2022" name="Int. J. Mol. Sci.">
        <title>Draft Genome of Tanacetum Coccineum: Genomic Comparison of Closely Related Tanacetum-Family Plants.</title>
        <authorList>
            <person name="Yamashiro T."/>
            <person name="Shiraishi A."/>
            <person name="Nakayama K."/>
            <person name="Satake H."/>
        </authorList>
    </citation>
    <scope>NUCLEOTIDE SEQUENCE</scope>
</reference>
<sequence length="116" mass="12731">MDRKLGFNTFLLEDSSWELRVYQTTARTPHQTSIQNKATMDLNSSMTTHHRALQGPLQSETIRRFSNDHEVTSDDLRDALSVIFGLSELKEISGGMYRGGGSGGDGNAAVTASIRA</sequence>
<keyword evidence="3" id="KW-1185">Reference proteome</keyword>
<protein>
    <submittedName>
        <fullName evidence="2">Uncharacterized protein</fullName>
    </submittedName>
</protein>
<proteinExistence type="predicted"/>